<protein>
    <recommendedName>
        <fullName evidence="1">HD domain-containing protein</fullName>
    </recommendedName>
</protein>
<evidence type="ECO:0000313" key="3">
    <source>
        <dbReference type="Proteomes" id="UP001621418"/>
    </source>
</evidence>
<evidence type="ECO:0000313" key="2">
    <source>
        <dbReference type="EMBL" id="WTY33140.1"/>
    </source>
</evidence>
<reference evidence="2 3" key="1">
    <citation type="submission" date="2022-10" db="EMBL/GenBank/DDBJ databases">
        <title>The complete genomes of actinobacterial strains from the NBC collection.</title>
        <authorList>
            <person name="Joergensen T.S."/>
            <person name="Alvarez Arevalo M."/>
            <person name="Sterndorff E.B."/>
            <person name="Faurdal D."/>
            <person name="Vuksanovic O."/>
            <person name="Mourched A.-S."/>
            <person name="Charusanti P."/>
            <person name="Shaw S."/>
            <person name="Blin K."/>
            <person name="Weber T."/>
        </authorList>
    </citation>
    <scope>NUCLEOTIDE SEQUENCE [LARGE SCALE GENOMIC DNA]</scope>
    <source>
        <strain evidence="2 3">NBC_01413</strain>
    </source>
</reference>
<dbReference type="EMBL" id="CP109527">
    <property type="protein sequence ID" value="WTY33140.1"/>
    <property type="molecule type" value="Genomic_DNA"/>
</dbReference>
<feature type="domain" description="HD" evidence="1">
    <location>
        <begin position="71"/>
        <end position="177"/>
    </location>
</feature>
<proteinExistence type="predicted"/>
<dbReference type="PANTHER" id="PTHR35569">
    <property type="entry name" value="CYANAMIDE HYDRATASE DDI2-RELATED"/>
    <property type="match status" value="1"/>
</dbReference>
<dbReference type="PANTHER" id="PTHR35569:SF1">
    <property type="entry name" value="CYANAMIDE HYDRATASE DDI2-RELATED"/>
    <property type="match status" value="1"/>
</dbReference>
<dbReference type="GeneID" id="91375936"/>
<dbReference type="PROSITE" id="PS51831">
    <property type="entry name" value="HD"/>
    <property type="match status" value="1"/>
</dbReference>
<dbReference type="InterPro" id="IPR006674">
    <property type="entry name" value="HD_domain"/>
</dbReference>
<dbReference type="Proteomes" id="UP001621418">
    <property type="component" value="Chromosome"/>
</dbReference>
<dbReference type="InterPro" id="IPR003607">
    <property type="entry name" value="HD/PDEase_dom"/>
</dbReference>
<dbReference type="Gene3D" id="1.10.3210.10">
    <property type="entry name" value="Hypothetical protein af1432"/>
    <property type="match status" value="1"/>
</dbReference>
<evidence type="ECO:0000259" key="1">
    <source>
        <dbReference type="PROSITE" id="PS51831"/>
    </source>
</evidence>
<gene>
    <name evidence="2" type="ORF">OG308_17420</name>
</gene>
<dbReference type="SUPFAM" id="SSF109604">
    <property type="entry name" value="HD-domain/PDEase-like"/>
    <property type="match status" value="1"/>
</dbReference>
<name>A0ABZ1MZQ2_9NOCA</name>
<keyword evidence="3" id="KW-1185">Reference proteome</keyword>
<sequence>MTTMRDGELSLMQQIRTVGSALGIQATSLPHLVRGLRREGDGSGWAAPVPPDSRLCRSALDEATQVLTPALLAHSLRCWEFGMALAQVDNLRPDPEALYVACVLHDVAVGESADPTVGCFALLGARRARAFVLDRGATPELGECVHTAIARHMDPATPRDHGAEAALLHDAAHLDVTGLRAYQLDSRQLAAIDARHGRAGFAAEFTATMRDEARIRPRSTAATLWRSGMRVAITLNPLDR</sequence>
<organism evidence="2 3">
    <name type="scientific">Nocardia salmonicida</name>
    <dbReference type="NCBI Taxonomy" id="53431"/>
    <lineage>
        <taxon>Bacteria</taxon>
        <taxon>Bacillati</taxon>
        <taxon>Actinomycetota</taxon>
        <taxon>Actinomycetes</taxon>
        <taxon>Mycobacteriales</taxon>
        <taxon>Nocardiaceae</taxon>
        <taxon>Nocardia</taxon>
    </lineage>
</organism>
<dbReference type="CDD" id="cd00077">
    <property type="entry name" value="HDc"/>
    <property type="match status" value="1"/>
</dbReference>
<accession>A0ABZ1MZQ2</accession>
<dbReference type="RefSeq" id="WP_328661816.1">
    <property type="nucleotide sequence ID" value="NZ_CP108014.1"/>
</dbReference>